<gene>
    <name evidence="6" type="ORF">OIU79_002349</name>
</gene>
<dbReference type="OrthoDB" id="4062651at2759"/>
<keyword evidence="1" id="KW-0808">Transferase</keyword>
<keyword evidence="5" id="KW-0472">Membrane</keyword>
<reference evidence="6" key="2">
    <citation type="journal article" date="2023" name="Int. J. Mol. Sci.">
        <title>De Novo Assembly and Annotation of 11 Diverse Shrub Willow (Salix) Genomes Reveals Novel Gene Organization in Sex-Linked Regions.</title>
        <authorList>
            <person name="Hyden B."/>
            <person name="Feng K."/>
            <person name="Yates T.B."/>
            <person name="Jawdy S."/>
            <person name="Cereghino C."/>
            <person name="Smart L.B."/>
            <person name="Muchero W."/>
        </authorList>
    </citation>
    <scope>NUCLEOTIDE SEQUENCE</scope>
    <source>
        <tissue evidence="6">Shoot tip</tissue>
    </source>
</reference>
<keyword evidence="2" id="KW-0547">Nucleotide-binding</keyword>
<sequence>MSAADFIACFSAASAQIRNCSVANGARVVYDGCFLRYFPGSWRLIKIRPESSPSSKIGAIIGGAAGGAALVLLIVGLFVWFKLSKKRRAARRGKGTLKNGKVVAVKKLALGHSNRVKADFASEVTLISNVHHRKSYGKQQPLIDFYLVT</sequence>
<organism evidence="6 7">
    <name type="scientific">Salix purpurea</name>
    <name type="common">Purple osier willow</name>
    <dbReference type="NCBI Taxonomy" id="77065"/>
    <lineage>
        <taxon>Eukaryota</taxon>
        <taxon>Viridiplantae</taxon>
        <taxon>Streptophyta</taxon>
        <taxon>Embryophyta</taxon>
        <taxon>Tracheophyta</taxon>
        <taxon>Spermatophyta</taxon>
        <taxon>Magnoliopsida</taxon>
        <taxon>eudicotyledons</taxon>
        <taxon>Gunneridae</taxon>
        <taxon>Pentapetalae</taxon>
        <taxon>rosids</taxon>
        <taxon>fabids</taxon>
        <taxon>Malpighiales</taxon>
        <taxon>Salicaceae</taxon>
        <taxon>Saliceae</taxon>
        <taxon>Salix</taxon>
    </lineage>
</organism>
<dbReference type="GO" id="GO:0016301">
    <property type="term" value="F:kinase activity"/>
    <property type="evidence" value="ECO:0007669"/>
    <property type="project" value="UniProtKB-KW"/>
</dbReference>
<proteinExistence type="predicted"/>
<evidence type="ECO:0000256" key="5">
    <source>
        <dbReference type="SAM" id="Phobius"/>
    </source>
</evidence>
<evidence type="ECO:0000313" key="7">
    <source>
        <dbReference type="Proteomes" id="UP001151532"/>
    </source>
</evidence>
<evidence type="ECO:0000256" key="1">
    <source>
        <dbReference type="ARBA" id="ARBA00022679"/>
    </source>
</evidence>
<dbReference type="GO" id="GO:0005524">
    <property type="term" value="F:ATP binding"/>
    <property type="evidence" value="ECO:0007669"/>
    <property type="project" value="UniProtKB-KW"/>
</dbReference>
<dbReference type="Proteomes" id="UP001151532">
    <property type="component" value="Chromosome 17"/>
</dbReference>
<comment type="caution">
    <text evidence="6">The sequence shown here is derived from an EMBL/GenBank/DDBJ whole genome shotgun (WGS) entry which is preliminary data.</text>
</comment>
<dbReference type="PANTHER" id="PTHR47973">
    <property type="entry name" value="CYSTEINE-RICH RECEPTOR-LIKE PROTEIN KINASE 3"/>
    <property type="match status" value="1"/>
</dbReference>
<protein>
    <submittedName>
        <fullName evidence="6">CYSTEINE-RICH RLK (RECEPTOR-LIKE KINASE) PROTEIN</fullName>
    </submittedName>
</protein>
<dbReference type="EMBL" id="JAPFFK010000011">
    <property type="protein sequence ID" value="KAJ6735259.1"/>
    <property type="molecule type" value="Genomic_DNA"/>
</dbReference>
<keyword evidence="4" id="KW-0067">ATP-binding</keyword>
<evidence type="ECO:0000256" key="4">
    <source>
        <dbReference type="ARBA" id="ARBA00022840"/>
    </source>
</evidence>
<reference evidence="6" key="1">
    <citation type="submission" date="2022-11" db="EMBL/GenBank/DDBJ databases">
        <authorList>
            <person name="Hyden B.L."/>
            <person name="Feng K."/>
            <person name="Yates T."/>
            <person name="Jawdy S."/>
            <person name="Smart L.B."/>
            <person name="Muchero W."/>
        </authorList>
    </citation>
    <scope>NUCLEOTIDE SEQUENCE</scope>
    <source>
        <tissue evidence="6">Shoot tip</tissue>
    </source>
</reference>
<evidence type="ECO:0000313" key="6">
    <source>
        <dbReference type="EMBL" id="KAJ6735259.1"/>
    </source>
</evidence>
<name>A0A9Q0URW5_SALPP</name>
<dbReference type="CDD" id="cd23509">
    <property type="entry name" value="Gnk2-like"/>
    <property type="match status" value="1"/>
</dbReference>
<evidence type="ECO:0000256" key="3">
    <source>
        <dbReference type="ARBA" id="ARBA00022777"/>
    </source>
</evidence>
<dbReference type="Gene3D" id="3.30.200.20">
    <property type="entry name" value="Phosphorylase Kinase, domain 1"/>
    <property type="match status" value="1"/>
</dbReference>
<dbReference type="AlphaFoldDB" id="A0A9Q0URW5"/>
<keyword evidence="7" id="KW-1185">Reference proteome</keyword>
<evidence type="ECO:0000256" key="2">
    <source>
        <dbReference type="ARBA" id="ARBA00022741"/>
    </source>
</evidence>
<dbReference type="InterPro" id="IPR052059">
    <property type="entry name" value="CR_Ser/Thr_kinase"/>
</dbReference>
<keyword evidence="3 6" id="KW-0418">Kinase</keyword>
<keyword evidence="5" id="KW-1133">Transmembrane helix</keyword>
<keyword evidence="5" id="KW-0812">Transmembrane</keyword>
<feature type="transmembrane region" description="Helical" evidence="5">
    <location>
        <begin position="57"/>
        <end position="81"/>
    </location>
</feature>
<accession>A0A9Q0URW5</accession>